<dbReference type="Gene3D" id="2.160.20.80">
    <property type="entry name" value="E3 ubiquitin-protein ligase SopA"/>
    <property type="match status" value="1"/>
</dbReference>
<dbReference type="Gene3D" id="4.10.60.10">
    <property type="entry name" value="Zinc finger, CCHC-type"/>
    <property type="match status" value="1"/>
</dbReference>
<accession>A0A6A4V8Q8</accession>
<keyword evidence="2" id="KW-0812">Transmembrane</keyword>
<dbReference type="SUPFAM" id="SSF141571">
    <property type="entry name" value="Pentapeptide repeat-like"/>
    <property type="match status" value="1"/>
</dbReference>
<evidence type="ECO:0000313" key="3">
    <source>
        <dbReference type="EMBL" id="KAF0287570.1"/>
    </source>
</evidence>
<feature type="transmembrane region" description="Helical" evidence="2">
    <location>
        <begin position="260"/>
        <end position="285"/>
    </location>
</feature>
<comment type="caution">
    <text evidence="3">The sequence shown here is derived from an EMBL/GenBank/DDBJ whole genome shotgun (WGS) entry which is preliminary data.</text>
</comment>
<keyword evidence="2" id="KW-0472">Membrane</keyword>
<dbReference type="OrthoDB" id="6378238at2759"/>
<dbReference type="Proteomes" id="UP000440578">
    <property type="component" value="Unassembled WGS sequence"/>
</dbReference>
<proteinExistence type="predicted"/>
<evidence type="ECO:0000256" key="2">
    <source>
        <dbReference type="SAM" id="Phobius"/>
    </source>
</evidence>
<sequence length="314" mass="31590">MVNDSRPALVNDSRPALVNDSRRALVNDSRRALVNDNRRPLDTGGAASRAPPARGACSRCLSRRHVPAACPFRSQNCYAYGAVGHTRAACRSRAESQRVRLLEEEEQPEPSVTPGTSQSGAAPHNDETDVQLPSRPSPLPRFAALGGDSYLPPFRGRADSGPATEALPDRDGEVGEPLLRLSAVLPAAVLPAVVLPAVVLSAAVLSAAVLSAAVLSAAVLSAVVLPAAVLSAAVLSAAVLPAAVLPAAVLPAAVLPAAVLPAAVLSAAVLSAAVLSAVVLPAAVLSAAVLSAAALCGEGAPRAVACGTLIFVCQ</sequence>
<feature type="region of interest" description="Disordered" evidence="1">
    <location>
        <begin position="35"/>
        <end position="54"/>
    </location>
</feature>
<name>A0A6A4V8Q8_AMPAM</name>
<keyword evidence="4" id="KW-1185">Reference proteome</keyword>
<evidence type="ECO:0000256" key="1">
    <source>
        <dbReference type="SAM" id="MobiDB-lite"/>
    </source>
</evidence>
<dbReference type="AlphaFoldDB" id="A0A6A4V8Q8"/>
<feature type="compositionally biased region" description="Low complexity" evidence="1">
    <location>
        <begin position="44"/>
        <end position="54"/>
    </location>
</feature>
<reference evidence="3 4" key="1">
    <citation type="submission" date="2019-07" db="EMBL/GenBank/DDBJ databases">
        <title>Draft genome assembly of a fouling barnacle, Amphibalanus amphitrite (Darwin, 1854): The first reference genome for Thecostraca.</title>
        <authorList>
            <person name="Kim W."/>
        </authorList>
    </citation>
    <scope>NUCLEOTIDE SEQUENCE [LARGE SCALE GENOMIC DNA]</scope>
    <source>
        <strain evidence="3">SNU_AA5</strain>
        <tissue evidence="3">Soma without cirri and trophi</tissue>
    </source>
</reference>
<dbReference type="EMBL" id="VIIS01002180">
    <property type="protein sequence ID" value="KAF0287570.1"/>
    <property type="molecule type" value="Genomic_DNA"/>
</dbReference>
<evidence type="ECO:0000313" key="4">
    <source>
        <dbReference type="Proteomes" id="UP000440578"/>
    </source>
</evidence>
<gene>
    <name evidence="3" type="ORF">FJT64_014038</name>
</gene>
<feature type="region of interest" description="Disordered" evidence="1">
    <location>
        <begin position="99"/>
        <end position="138"/>
    </location>
</feature>
<organism evidence="3 4">
    <name type="scientific">Amphibalanus amphitrite</name>
    <name type="common">Striped barnacle</name>
    <name type="synonym">Balanus amphitrite</name>
    <dbReference type="NCBI Taxonomy" id="1232801"/>
    <lineage>
        <taxon>Eukaryota</taxon>
        <taxon>Metazoa</taxon>
        <taxon>Ecdysozoa</taxon>
        <taxon>Arthropoda</taxon>
        <taxon>Crustacea</taxon>
        <taxon>Multicrustacea</taxon>
        <taxon>Cirripedia</taxon>
        <taxon>Thoracica</taxon>
        <taxon>Thoracicalcarea</taxon>
        <taxon>Balanomorpha</taxon>
        <taxon>Balanoidea</taxon>
        <taxon>Balanidae</taxon>
        <taxon>Amphibalaninae</taxon>
        <taxon>Amphibalanus</taxon>
    </lineage>
</organism>
<keyword evidence="2" id="KW-1133">Transmembrane helix</keyword>
<protein>
    <submittedName>
        <fullName evidence="3">Uncharacterized protein</fullName>
    </submittedName>
</protein>